<dbReference type="InterPro" id="IPR001173">
    <property type="entry name" value="Glyco_trans_2-like"/>
</dbReference>
<dbReference type="CDD" id="cd00761">
    <property type="entry name" value="Glyco_tranf_GTA_type"/>
    <property type="match status" value="1"/>
</dbReference>
<feature type="domain" description="Glycosyltransferase 2-like" evidence="1">
    <location>
        <begin position="797"/>
        <end position="916"/>
    </location>
</feature>
<organism evidence="3 4">
    <name type="scientific">Drouetiella hepatica Uher 2000/2452</name>
    <dbReference type="NCBI Taxonomy" id="904376"/>
    <lineage>
        <taxon>Bacteria</taxon>
        <taxon>Bacillati</taxon>
        <taxon>Cyanobacteriota</taxon>
        <taxon>Cyanophyceae</taxon>
        <taxon>Oculatellales</taxon>
        <taxon>Oculatellaceae</taxon>
        <taxon>Drouetiella</taxon>
    </lineage>
</organism>
<dbReference type="Pfam" id="PF00535">
    <property type="entry name" value="Glycos_transf_2"/>
    <property type="match status" value="1"/>
</dbReference>
<dbReference type="EMBL" id="JAHHHD010000075">
    <property type="protein sequence ID" value="MBW4662429.1"/>
    <property type="molecule type" value="Genomic_DNA"/>
</dbReference>
<evidence type="ECO:0000313" key="3">
    <source>
        <dbReference type="EMBL" id="MBW4662429.1"/>
    </source>
</evidence>
<dbReference type="GO" id="GO:0016757">
    <property type="term" value="F:glycosyltransferase activity"/>
    <property type="evidence" value="ECO:0007669"/>
    <property type="project" value="UniProtKB-KW"/>
</dbReference>
<name>A0A951QGZ8_9CYAN</name>
<dbReference type="PANTHER" id="PTHR43685:SF13">
    <property type="entry name" value="O ANTIGEN BIOSYNTHESIS RHAMNOSYLTRANSFERASE RFBN"/>
    <property type="match status" value="1"/>
</dbReference>
<keyword evidence="3" id="KW-0808">Transferase</keyword>
<evidence type="ECO:0000259" key="2">
    <source>
        <dbReference type="Pfam" id="PF22772"/>
    </source>
</evidence>
<dbReference type="InterPro" id="IPR055050">
    <property type="entry name" value="WsaF_C"/>
</dbReference>
<gene>
    <name evidence="3" type="ORF">KME15_27590</name>
</gene>
<evidence type="ECO:0000313" key="4">
    <source>
        <dbReference type="Proteomes" id="UP000757435"/>
    </source>
</evidence>
<dbReference type="PANTHER" id="PTHR43685">
    <property type="entry name" value="GLYCOSYLTRANSFERASE"/>
    <property type="match status" value="1"/>
</dbReference>
<dbReference type="Gene3D" id="3.40.50.11090">
    <property type="match status" value="1"/>
</dbReference>
<reference evidence="3" key="1">
    <citation type="submission" date="2021-05" db="EMBL/GenBank/DDBJ databases">
        <authorList>
            <person name="Pietrasiak N."/>
            <person name="Ward R."/>
            <person name="Stajich J.E."/>
            <person name="Kurbessoian T."/>
        </authorList>
    </citation>
    <scope>NUCLEOTIDE SEQUENCE</scope>
    <source>
        <strain evidence="3">UHER 2000/2452</strain>
    </source>
</reference>
<dbReference type="SUPFAM" id="SSF53448">
    <property type="entry name" value="Nucleotide-diphospho-sugar transferases"/>
    <property type="match status" value="1"/>
</dbReference>
<dbReference type="Gene3D" id="3.90.550.10">
    <property type="entry name" value="Spore Coat Polysaccharide Biosynthesis Protein SpsA, Chain A"/>
    <property type="match status" value="1"/>
</dbReference>
<proteinExistence type="predicted"/>
<accession>A0A951QGZ8</accession>
<protein>
    <submittedName>
        <fullName evidence="3">Glycosyltransferase</fullName>
        <ecNumber evidence="3">2.4.-.-</ecNumber>
    </submittedName>
</protein>
<comment type="caution">
    <text evidence="3">The sequence shown here is derived from an EMBL/GenBank/DDBJ whole genome shotgun (WGS) entry which is preliminary data.</text>
</comment>
<dbReference type="Proteomes" id="UP000757435">
    <property type="component" value="Unassembled WGS sequence"/>
</dbReference>
<evidence type="ECO:0000259" key="1">
    <source>
        <dbReference type="Pfam" id="PF00535"/>
    </source>
</evidence>
<dbReference type="InterPro" id="IPR029044">
    <property type="entry name" value="Nucleotide-diphossugar_trans"/>
</dbReference>
<feature type="domain" description="WsaF C-terminal" evidence="2">
    <location>
        <begin position="598"/>
        <end position="720"/>
    </location>
</feature>
<reference evidence="3" key="2">
    <citation type="journal article" date="2022" name="Microbiol. Resour. Announc.">
        <title>Metagenome Sequencing to Explore Phylogenomics of Terrestrial Cyanobacteria.</title>
        <authorList>
            <person name="Ward R.D."/>
            <person name="Stajich J.E."/>
            <person name="Johansen J.R."/>
            <person name="Huntemann M."/>
            <person name="Clum A."/>
            <person name="Foster B."/>
            <person name="Foster B."/>
            <person name="Roux S."/>
            <person name="Palaniappan K."/>
            <person name="Varghese N."/>
            <person name="Mukherjee S."/>
            <person name="Reddy T.B.K."/>
            <person name="Daum C."/>
            <person name="Copeland A."/>
            <person name="Chen I.A."/>
            <person name="Ivanova N.N."/>
            <person name="Kyrpides N.C."/>
            <person name="Shapiro N."/>
            <person name="Eloe-Fadrosh E.A."/>
            <person name="Pietrasiak N."/>
        </authorList>
    </citation>
    <scope>NUCLEOTIDE SEQUENCE</scope>
    <source>
        <strain evidence="3">UHER 2000/2452</strain>
    </source>
</reference>
<dbReference type="SUPFAM" id="SSF53756">
    <property type="entry name" value="UDP-Glycosyltransferase/glycogen phosphorylase"/>
    <property type="match status" value="1"/>
</dbReference>
<dbReference type="Gene3D" id="3.40.50.2000">
    <property type="entry name" value="Glycogen Phosphorylase B"/>
    <property type="match status" value="1"/>
</dbReference>
<dbReference type="GO" id="GO:0044010">
    <property type="term" value="P:single-species biofilm formation"/>
    <property type="evidence" value="ECO:0007669"/>
    <property type="project" value="TreeGrafter"/>
</dbReference>
<dbReference type="Pfam" id="PF22772">
    <property type="entry name" value="WsaF_C"/>
    <property type="match status" value="1"/>
</dbReference>
<keyword evidence="3" id="KW-0328">Glycosyltransferase</keyword>
<dbReference type="AlphaFoldDB" id="A0A951QGZ8"/>
<dbReference type="EC" id="2.4.-.-" evidence="3"/>
<dbReference type="InterPro" id="IPR050834">
    <property type="entry name" value="Glycosyltransf_2"/>
</dbReference>
<sequence length="1110" mass="125286">MAQINPEIHFDKKFYLASNFDLTSSIDLFEHYKTYGWREGRDPSPLFDSSFYKTLYTDFDASTVEPLRHYNSIGRFEGRHSKRLNSSTFDDSTTKIHAKSAHDVAIHCRITDLSLWPEICDLLGMIHDDYPVILSVDTTSDFDGAIRYAEKFDHLIGRTSFVIVPRSANDIDALVQIAESRLDQTKMWVNLVTDWEANPTVRAHQISQTIGSREQISGYIGRLSAPHPPGLCFAEQFRAFKQQARYRLEIRQPNADMNKEYPADSILWARSELLVAASDDLRALNSKKGSHNRREEQLRVLCEVADEEGYGFECIRSGIACKALIANPASSATGNADQRGNRWQAFSPSITGSRPLPLVEPFGPMNSRRIDLHWVIPDYSQGGGGHMTIFRFVSLLDKTQFRQTIWIQNCLNHATAAEAKQRIQQWYQPISDNVVVRFLPDDVESISGDAIIATDCWTAFPVSRMTRFKERFYFIQDWETEFHPAGDLRLAASLTHQMGFIALTAGTWLAQKASSAGMEVVSWTLGADTINYHPKERTEISSDAFCPSDRSSVPNTYRAWKVASNGPQGDITPQITFEYRMNSCPFLPESEKMRIPHIALYARGFTPRRAVDLALEGLKALAARGWVFHVHLYGEDKDFGELPFLYTPHGLTSPEELGKIYRKTDIGMAFSATNYSLVPLEMMVSNVPVLEIDTESTRAAYPDDAVLRATPAAYAIADALETLLKEPKLRQSLIEGGRRFVQKSDWAESVKTVGEAIISRILAKGSVDVAENIYKLVLRSREPVLAAPAIFEKPAASIFIPTFNAGNDFDVVLQAIAEQKFDAPFELVVIDSGSSDETLDLIRRWSAKIRINSLSIPNAAFGHGRTRNRGIQEAKGEYVAIITQDACPASPHWLQELVNGFGAGDRVAGVFGRHIAYPIHDLFEGQRLRDFFEKFRLLGEIYSIDDDLPSYVHRGSPDWQSTLQFYSDNNSCIRRSVWDLVPYKDVTWGEDQVWSWEVMRLGFQKAYAHEAAVYHSHDYPSRKLLQVGNEEGRMFLQHFGMYIGIDGNDEKAINSILSMVRSSVAADRSTLESRETKDEQLLLRRALQHLALYLGRSEGVTETKKALRKL</sequence>